<gene>
    <name evidence="1" type="ORF">QFC19_000612</name>
</gene>
<protein>
    <submittedName>
        <fullName evidence="1">Uncharacterized protein</fullName>
    </submittedName>
</protein>
<evidence type="ECO:0000313" key="1">
    <source>
        <dbReference type="EMBL" id="KAJ9112593.1"/>
    </source>
</evidence>
<accession>A0ACC2WMF9</accession>
<comment type="caution">
    <text evidence="1">The sequence shown here is derived from an EMBL/GenBank/DDBJ whole genome shotgun (WGS) entry which is preliminary data.</text>
</comment>
<keyword evidence="2" id="KW-1185">Reference proteome</keyword>
<dbReference type="Proteomes" id="UP001241377">
    <property type="component" value="Unassembled WGS sequence"/>
</dbReference>
<dbReference type="EMBL" id="JASBWR010000004">
    <property type="protein sequence ID" value="KAJ9112593.1"/>
    <property type="molecule type" value="Genomic_DNA"/>
</dbReference>
<reference evidence="1" key="1">
    <citation type="submission" date="2023-04" db="EMBL/GenBank/DDBJ databases">
        <title>Draft Genome sequencing of Naganishia species isolated from polar environments using Oxford Nanopore Technology.</title>
        <authorList>
            <person name="Leo P."/>
            <person name="Venkateswaran K."/>
        </authorList>
    </citation>
    <scope>NUCLEOTIDE SEQUENCE</scope>
    <source>
        <strain evidence="1">MNA-CCFEE 5261</strain>
    </source>
</reference>
<organism evidence="1 2">
    <name type="scientific">Naganishia cerealis</name>
    <dbReference type="NCBI Taxonomy" id="610337"/>
    <lineage>
        <taxon>Eukaryota</taxon>
        <taxon>Fungi</taxon>
        <taxon>Dikarya</taxon>
        <taxon>Basidiomycota</taxon>
        <taxon>Agaricomycotina</taxon>
        <taxon>Tremellomycetes</taxon>
        <taxon>Filobasidiales</taxon>
        <taxon>Filobasidiaceae</taxon>
        <taxon>Naganishia</taxon>
    </lineage>
</organism>
<evidence type="ECO:0000313" key="2">
    <source>
        <dbReference type="Proteomes" id="UP001241377"/>
    </source>
</evidence>
<sequence>MPAAISILVPNSQTTWYKNNTVQLTWGSANGDPNPFRILLDNSEGVLSANATLADSVNTDLQGLTILLPRLVDSAGYILYFVNTSNNAQIYAASQPFTIASGQAPSTVASASGAAASTLTATSANIPGPFTVSSLSTFPFLSEAE</sequence>
<name>A0ACC2WMF9_9TREE</name>
<proteinExistence type="predicted"/>